<feature type="domain" description="Alpha-L-rhamnosidase C-terminal" evidence="3">
    <location>
        <begin position="712"/>
        <end position="772"/>
    </location>
</feature>
<feature type="domain" description="Alpha-L-rhamnosidase six-hairpin glycosidase" evidence="2">
    <location>
        <begin position="379"/>
        <end position="703"/>
    </location>
</feature>
<dbReference type="OrthoDB" id="9815108at2"/>
<proteinExistence type="predicted"/>
<evidence type="ECO:0000259" key="3">
    <source>
        <dbReference type="Pfam" id="PF17390"/>
    </source>
</evidence>
<dbReference type="Gene3D" id="1.50.10.10">
    <property type="match status" value="1"/>
</dbReference>
<dbReference type="SUPFAM" id="SSF48208">
    <property type="entry name" value="Six-hairpin glycosidases"/>
    <property type="match status" value="1"/>
</dbReference>
<dbReference type="InterPro" id="IPR013737">
    <property type="entry name" value="Bac_rhamnosid_N"/>
</dbReference>
<evidence type="ECO:0000259" key="2">
    <source>
        <dbReference type="Pfam" id="PF17389"/>
    </source>
</evidence>
<dbReference type="InterPro" id="IPR035398">
    <property type="entry name" value="Bac_rhamnosid_C"/>
</dbReference>
<dbReference type="Gene3D" id="2.60.120.260">
    <property type="entry name" value="Galactose-binding domain-like"/>
    <property type="match status" value="1"/>
</dbReference>
<evidence type="ECO:0000313" key="5">
    <source>
        <dbReference type="Proteomes" id="UP000282759"/>
    </source>
</evidence>
<keyword evidence="5" id="KW-1185">Reference proteome</keyword>
<dbReference type="InterPro" id="IPR012341">
    <property type="entry name" value="6hp_glycosidase-like_sf"/>
</dbReference>
<dbReference type="InterPro" id="IPR008928">
    <property type="entry name" value="6-hairpin_glycosidase_sf"/>
</dbReference>
<protein>
    <submittedName>
        <fullName evidence="4">Alpha-rhamnosidase</fullName>
    </submittedName>
</protein>
<feature type="domain" description="Bacterial alpha-L-rhamnosidase N-terminal" evidence="1">
    <location>
        <begin position="65"/>
        <end position="206"/>
    </location>
</feature>
<sequence length="789" mass="88851">MRFFYATIIFISLFFVQQSRGQKPSTETRQRSWNAKWIALQNDEGRDYGVYFFRKNIDLAARPSTFNIHVSADNRYKLYVNGKLVSLGPARGDLYYWNYETIDIAPYLTTGKNTVAALVFNEAQYRPEAQISLRTGLIVQGGSDAEDVLNTNKTWKVIRSNANGPVPGYFFAATKGEMVDMNKAVKGDWTVANFDDSQWSAANEIANGQLKGVWDGSGWELVPSQIPQMEMTYQRIPTLRKATGVTVPAGFPGKSTAVTIPANTTAVLLLDQTFLTNAYVTLNFSGGKDAGIALKYAETLYTEFTQYGGRKGNRNDVEGKIFSGRADSILSNGDKGQSFTTLNFRTFRYIQLLVHTKDQPLVINDIYGMFTGYPFKVNAVFNSNSNEIKQILDIGWRTARLNAWETYTDCPYYEQLQYIGDTRVQAMISYYYTGDDRLARNAINLMDRSRLPEGLTLSRYPSRGTQIISTFSLWYIGMLYDYWMYRDDSAFVKDKLIGARGVLEYFAKYQQADGSLKNTPYWTFVDWANGKNWGIGAPPSGADGSSAILDLQLLWAYQWAAAMEAKMGMPGYADMYSKKAEQLKSTIKRKYYDPSKKLFADTEDKTMFSQHANSLAILTGIVDEADLKEIGNRMLTDKSLTQCTIYFKYYLHQALVKAGLGDDYINWLDIWRENIKMGLTTWTEDSNIEFTRSDCHAWGSSPNIEFFRTVLGVDTEAPGFSKIKVEPHLGAITNVSGEVPHPAGKVKVAYALNKGKWKINVTLPQETTGELVWKGKILALKAGANSFNL</sequence>
<evidence type="ECO:0000259" key="1">
    <source>
        <dbReference type="Pfam" id="PF08531"/>
    </source>
</evidence>
<dbReference type="InterPro" id="IPR008979">
    <property type="entry name" value="Galactose-bd-like_sf"/>
</dbReference>
<dbReference type="RefSeq" id="WP_127707457.1">
    <property type="nucleotide sequence ID" value="NZ_SACK01000009.1"/>
</dbReference>
<evidence type="ECO:0000313" key="4">
    <source>
        <dbReference type="EMBL" id="RVT98226.1"/>
    </source>
</evidence>
<dbReference type="Proteomes" id="UP000282759">
    <property type="component" value="Unassembled WGS sequence"/>
</dbReference>
<dbReference type="InterPro" id="IPR035396">
    <property type="entry name" value="Bac_rhamnosid6H"/>
</dbReference>
<dbReference type="PANTHER" id="PTHR34987:SF2">
    <property type="entry name" value="B, PUTATIVE (AFU_ORTHOLOGUE AFUA_7G05040)-RELATED"/>
    <property type="match status" value="1"/>
</dbReference>
<comment type="caution">
    <text evidence="4">The sequence shown here is derived from an EMBL/GenBank/DDBJ whole genome shotgun (WGS) entry which is preliminary data.</text>
</comment>
<reference evidence="4 5" key="1">
    <citation type="submission" date="2019-01" db="EMBL/GenBank/DDBJ databases">
        <authorList>
            <person name="Chen W.-M."/>
        </authorList>
    </citation>
    <scope>NUCLEOTIDE SEQUENCE [LARGE SCALE GENOMIC DNA]</scope>
    <source>
        <strain evidence="4 5">YBJ-36</strain>
    </source>
</reference>
<dbReference type="GO" id="GO:0005975">
    <property type="term" value="P:carbohydrate metabolic process"/>
    <property type="evidence" value="ECO:0007669"/>
    <property type="project" value="InterPro"/>
</dbReference>
<dbReference type="Pfam" id="PF08531">
    <property type="entry name" value="Bac_rhamnosid_N"/>
    <property type="match status" value="1"/>
</dbReference>
<dbReference type="EMBL" id="SACK01000009">
    <property type="protein sequence ID" value="RVT98226.1"/>
    <property type="molecule type" value="Genomic_DNA"/>
</dbReference>
<dbReference type="AlphaFoldDB" id="A0A3S2V6D4"/>
<organism evidence="4 5">
    <name type="scientific">Mucilaginibacter limnophilus</name>
    <dbReference type="NCBI Taxonomy" id="1932778"/>
    <lineage>
        <taxon>Bacteria</taxon>
        <taxon>Pseudomonadati</taxon>
        <taxon>Bacteroidota</taxon>
        <taxon>Sphingobacteriia</taxon>
        <taxon>Sphingobacteriales</taxon>
        <taxon>Sphingobacteriaceae</taxon>
        <taxon>Mucilaginibacter</taxon>
    </lineage>
</organism>
<name>A0A3S2V6D4_9SPHI</name>
<accession>A0A3S2V6D4</accession>
<dbReference type="Gene3D" id="2.60.420.10">
    <property type="entry name" value="Maltose phosphorylase, domain 3"/>
    <property type="match status" value="1"/>
</dbReference>
<gene>
    <name evidence="4" type="ORF">EOD41_17800</name>
</gene>
<dbReference type="Pfam" id="PF17390">
    <property type="entry name" value="Bac_rhamnosid_C"/>
    <property type="match status" value="1"/>
</dbReference>
<dbReference type="SUPFAM" id="SSF49785">
    <property type="entry name" value="Galactose-binding domain-like"/>
    <property type="match status" value="1"/>
</dbReference>
<dbReference type="Pfam" id="PF17389">
    <property type="entry name" value="Bac_rhamnosid6H"/>
    <property type="match status" value="1"/>
</dbReference>
<dbReference type="PANTHER" id="PTHR34987">
    <property type="entry name" value="C, PUTATIVE (AFU_ORTHOLOGUE AFUA_3G02880)-RELATED"/>
    <property type="match status" value="1"/>
</dbReference>